<proteinExistence type="predicted"/>
<evidence type="ECO:0000313" key="2">
    <source>
        <dbReference type="Proteomes" id="UP000315471"/>
    </source>
</evidence>
<dbReference type="Gene3D" id="3.20.20.100">
    <property type="entry name" value="NADP-dependent oxidoreductase domain"/>
    <property type="match status" value="1"/>
</dbReference>
<dbReference type="SUPFAM" id="SSF51430">
    <property type="entry name" value="NAD(P)-linked oxidoreductase"/>
    <property type="match status" value="1"/>
</dbReference>
<dbReference type="AlphaFoldDB" id="A0A5C6EBI6"/>
<dbReference type="Proteomes" id="UP000315471">
    <property type="component" value="Unassembled WGS sequence"/>
</dbReference>
<accession>A0A5C6EBI6</accession>
<evidence type="ECO:0008006" key="3">
    <source>
        <dbReference type="Google" id="ProtNLM"/>
    </source>
</evidence>
<name>A0A5C6EBI6_9BACT</name>
<protein>
    <recommendedName>
        <fullName evidence="3">Aldo/keto reductase family protein</fullName>
    </recommendedName>
</protein>
<reference evidence="1 2" key="1">
    <citation type="submission" date="2019-02" db="EMBL/GenBank/DDBJ databases">
        <title>Deep-cultivation of Planctomycetes and their phenomic and genomic characterization uncovers novel biology.</title>
        <authorList>
            <person name="Wiegand S."/>
            <person name="Jogler M."/>
            <person name="Boedeker C."/>
            <person name="Pinto D."/>
            <person name="Vollmers J."/>
            <person name="Rivas-Marin E."/>
            <person name="Kohn T."/>
            <person name="Peeters S.H."/>
            <person name="Heuer A."/>
            <person name="Rast P."/>
            <person name="Oberbeckmann S."/>
            <person name="Bunk B."/>
            <person name="Jeske O."/>
            <person name="Meyerdierks A."/>
            <person name="Storesund J.E."/>
            <person name="Kallscheuer N."/>
            <person name="Luecker S."/>
            <person name="Lage O.M."/>
            <person name="Pohl T."/>
            <person name="Merkel B.J."/>
            <person name="Hornburger P."/>
            <person name="Mueller R.-W."/>
            <person name="Bruemmer F."/>
            <person name="Labrenz M."/>
            <person name="Spormann A.M."/>
            <person name="Op Den Camp H."/>
            <person name="Overmann J."/>
            <person name="Amann R."/>
            <person name="Jetten M.S.M."/>
            <person name="Mascher T."/>
            <person name="Medema M.H."/>
            <person name="Devos D.P."/>
            <person name="Kaster A.-K."/>
            <person name="Ovreas L."/>
            <person name="Rohde M."/>
            <person name="Galperin M.Y."/>
            <person name="Jogler C."/>
        </authorList>
    </citation>
    <scope>NUCLEOTIDE SEQUENCE [LARGE SCALE GENOMIC DNA]</scope>
    <source>
        <strain evidence="1 2">Q31b</strain>
    </source>
</reference>
<dbReference type="PROSITE" id="PS51257">
    <property type="entry name" value="PROKAR_LIPOPROTEIN"/>
    <property type="match status" value="1"/>
</dbReference>
<dbReference type="EMBL" id="SJPY01000001">
    <property type="protein sequence ID" value="TWU45845.1"/>
    <property type="molecule type" value="Genomic_DNA"/>
</dbReference>
<keyword evidence="2" id="KW-1185">Reference proteome</keyword>
<evidence type="ECO:0000313" key="1">
    <source>
        <dbReference type="EMBL" id="TWU45845.1"/>
    </source>
</evidence>
<dbReference type="InterPro" id="IPR036812">
    <property type="entry name" value="NAD(P)_OxRdtase_dom_sf"/>
</dbReference>
<organism evidence="1 2">
    <name type="scientific">Novipirellula aureliae</name>
    <dbReference type="NCBI Taxonomy" id="2527966"/>
    <lineage>
        <taxon>Bacteria</taxon>
        <taxon>Pseudomonadati</taxon>
        <taxon>Planctomycetota</taxon>
        <taxon>Planctomycetia</taxon>
        <taxon>Pirellulales</taxon>
        <taxon>Pirellulaceae</taxon>
        <taxon>Novipirellula</taxon>
    </lineage>
</organism>
<comment type="caution">
    <text evidence="1">The sequence shown here is derived from an EMBL/GenBank/DDBJ whole genome shotgun (WGS) entry which is preliminary data.</text>
</comment>
<sequence length="63" mass="7239">MKTKQLGKTDLQISPIVFGGCVFGWTLNEQASFAMLDDLIDRGFTTIDTSEHRTYRRNESKNR</sequence>
<gene>
    <name evidence="1" type="ORF">Q31b_10210</name>
</gene>
<dbReference type="RefSeq" id="WP_197170931.1">
    <property type="nucleotide sequence ID" value="NZ_SJPY01000001.1"/>
</dbReference>